<sequence>MDTEMRTAWFRTDISGADHEVAEYEARASDAYERAWFDPAGELVRRERYRKGDLIQVRYFVGELGSIFAEHERDYPETEFAVLREEGAPAGFCWGFMARYDGAGRPIAFGTELIDPSGSAIMMLEYDGNGELRGVTKFWDEMPDEAGMLFEYGADGTSVVVGDLEDGDTLRFDEVLRALPEPDFYADGFALPPQLAGISIPSVRDRLG</sequence>
<dbReference type="Proteomes" id="UP000623608">
    <property type="component" value="Unassembled WGS sequence"/>
</dbReference>
<organism evidence="1 2">
    <name type="scientific">Paractinoplanes tereljensis</name>
    <dbReference type="NCBI Taxonomy" id="571912"/>
    <lineage>
        <taxon>Bacteria</taxon>
        <taxon>Bacillati</taxon>
        <taxon>Actinomycetota</taxon>
        <taxon>Actinomycetes</taxon>
        <taxon>Micromonosporales</taxon>
        <taxon>Micromonosporaceae</taxon>
        <taxon>Paractinoplanes</taxon>
    </lineage>
</organism>
<dbReference type="AlphaFoldDB" id="A0A919TWM1"/>
<keyword evidence="2" id="KW-1185">Reference proteome</keyword>
<comment type="caution">
    <text evidence="1">The sequence shown here is derived from an EMBL/GenBank/DDBJ whole genome shotgun (WGS) entry which is preliminary data.</text>
</comment>
<gene>
    <name evidence="1" type="ORF">Ate02nite_72290</name>
</gene>
<proteinExistence type="predicted"/>
<reference evidence="1" key="1">
    <citation type="submission" date="2021-01" db="EMBL/GenBank/DDBJ databases">
        <title>Whole genome shotgun sequence of Actinoplanes tereljensis NBRC 105297.</title>
        <authorList>
            <person name="Komaki H."/>
            <person name="Tamura T."/>
        </authorList>
    </citation>
    <scope>NUCLEOTIDE SEQUENCE</scope>
    <source>
        <strain evidence="1">NBRC 105297</strain>
    </source>
</reference>
<name>A0A919TWM1_9ACTN</name>
<protein>
    <submittedName>
        <fullName evidence="1">Uncharacterized protein</fullName>
    </submittedName>
</protein>
<dbReference type="EMBL" id="BOMY01000046">
    <property type="protein sequence ID" value="GIF24499.1"/>
    <property type="molecule type" value="Genomic_DNA"/>
</dbReference>
<evidence type="ECO:0000313" key="1">
    <source>
        <dbReference type="EMBL" id="GIF24499.1"/>
    </source>
</evidence>
<evidence type="ECO:0000313" key="2">
    <source>
        <dbReference type="Proteomes" id="UP000623608"/>
    </source>
</evidence>
<accession>A0A919TWM1</accession>